<feature type="compositionally biased region" description="Basic and acidic residues" evidence="7">
    <location>
        <begin position="8"/>
        <end position="23"/>
    </location>
</feature>
<dbReference type="Proteomes" id="UP000011543">
    <property type="component" value="Unassembled WGS sequence"/>
</dbReference>
<dbReference type="InterPro" id="IPR023302">
    <property type="entry name" value="Pept_S9A_N"/>
</dbReference>
<reference evidence="11 13" key="3">
    <citation type="journal article" date="2014" name="PLoS Genet.">
        <title>Phylogenetically driven sequencing of extremely halophilic archaea reveals strategies for static and dynamic osmo-response.</title>
        <authorList>
            <person name="Becker E.A."/>
            <person name="Seitzer P.M."/>
            <person name="Tritt A."/>
            <person name="Larsen D."/>
            <person name="Krusor M."/>
            <person name="Yao A.I."/>
            <person name="Wu D."/>
            <person name="Madern D."/>
            <person name="Eisen J.A."/>
            <person name="Darling A.E."/>
            <person name="Facciotti M.T."/>
        </authorList>
    </citation>
    <scope>NUCLEOTIDE SEQUENCE [LARGE SCALE GENOMIC DNA]</scope>
    <source>
        <strain evidence="13">ATCC 43099 / DSM 3394 / CCM 3739 / CIP 104546 / IAM 13178 / JCM 8861 / NBRC 102185 / NCIMB 2190 / MS3</strain>
        <strain evidence="11">MS-3</strain>
    </source>
</reference>
<dbReference type="SUPFAM" id="SSF53474">
    <property type="entry name" value="alpha/beta-Hydrolases"/>
    <property type="match status" value="1"/>
</dbReference>
<evidence type="ECO:0000313" key="12">
    <source>
        <dbReference type="Proteomes" id="UP000001879"/>
    </source>
</evidence>
<dbReference type="HOGENOM" id="CLU_011290_1_1_2"/>
<dbReference type="InterPro" id="IPR029058">
    <property type="entry name" value="AB_hydrolase_fold"/>
</dbReference>
<evidence type="ECO:0000256" key="3">
    <source>
        <dbReference type="ARBA" id="ARBA00011897"/>
    </source>
</evidence>
<dbReference type="RefSeq" id="WP_004214778.1">
    <property type="nucleotide sequence ID" value="NC_013922.1"/>
</dbReference>
<evidence type="ECO:0000259" key="9">
    <source>
        <dbReference type="Pfam" id="PF02897"/>
    </source>
</evidence>
<dbReference type="GO" id="GO:0004252">
    <property type="term" value="F:serine-type endopeptidase activity"/>
    <property type="evidence" value="ECO:0007669"/>
    <property type="project" value="UniProtKB-EC"/>
</dbReference>
<dbReference type="InterPro" id="IPR001375">
    <property type="entry name" value="Peptidase_S9_cat"/>
</dbReference>
<dbReference type="STRING" id="547559.Nmag_2982"/>
<comment type="similarity">
    <text evidence="2">Belongs to the peptidase S9A family.</text>
</comment>
<evidence type="ECO:0000256" key="5">
    <source>
        <dbReference type="ARBA" id="ARBA00022801"/>
    </source>
</evidence>
<dbReference type="FunFam" id="3.40.50.1820:FF:000005">
    <property type="entry name" value="Prolyl endopeptidase"/>
    <property type="match status" value="1"/>
</dbReference>
<dbReference type="eggNOG" id="arCOG01647">
    <property type="taxonomic scope" value="Archaea"/>
</dbReference>
<evidence type="ECO:0000259" key="8">
    <source>
        <dbReference type="Pfam" id="PF00326"/>
    </source>
</evidence>
<keyword evidence="4" id="KW-0645">Protease</keyword>
<dbReference type="MEROPS" id="S09.076"/>
<dbReference type="PANTHER" id="PTHR42881:SF2">
    <property type="entry name" value="PROLYL ENDOPEPTIDASE"/>
    <property type="match status" value="1"/>
</dbReference>
<dbReference type="InterPro" id="IPR002470">
    <property type="entry name" value="Peptidase_S9A"/>
</dbReference>
<evidence type="ECO:0000256" key="1">
    <source>
        <dbReference type="ARBA" id="ARBA00001070"/>
    </source>
</evidence>
<dbReference type="EMBL" id="AOHS01000023">
    <property type="protein sequence ID" value="ELY32003.1"/>
    <property type="molecule type" value="Genomic_DNA"/>
</dbReference>
<dbReference type="PRINTS" id="PR00862">
    <property type="entry name" value="PROLIGOPTASE"/>
</dbReference>
<dbReference type="OrthoDB" id="31240at2157"/>
<name>D3SQX8_NATMM</name>
<accession>D3SQX8</accession>
<evidence type="ECO:0000256" key="6">
    <source>
        <dbReference type="ARBA" id="ARBA00022825"/>
    </source>
</evidence>
<protein>
    <recommendedName>
        <fullName evidence="3">prolyl oligopeptidase</fullName>
        <ecNumber evidence="3">3.4.21.26</ecNumber>
    </recommendedName>
</protein>
<dbReference type="Proteomes" id="UP000001879">
    <property type="component" value="Chromosome"/>
</dbReference>
<feature type="domain" description="Peptidase S9 prolyl oligopeptidase catalytic" evidence="8">
    <location>
        <begin position="475"/>
        <end position="692"/>
    </location>
</feature>
<evidence type="ECO:0000313" key="13">
    <source>
        <dbReference type="Proteomes" id="UP000011543"/>
    </source>
</evidence>
<dbReference type="Pfam" id="PF00326">
    <property type="entry name" value="Peptidase_S9"/>
    <property type="match status" value="1"/>
</dbReference>
<feature type="region of interest" description="Disordered" evidence="7">
    <location>
        <begin position="1"/>
        <end position="23"/>
    </location>
</feature>
<dbReference type="Gene3D" id="3.40.50.1820">
    <property type="entry name" value="alpha/beta hydrolase"/>
    <property type="match status" value="1"/>
</dbReference>
<keyword evidence="6" id="KW-0720">Serine protease</keyword>
<dbReference type="KEGG" id="nmg:Nmag_2982"/>
<proteinExistence type="inferred from homology"/>
<keyword evidence="12" id="KW-1185">Reference proteome</keyword>
<dbReference type="InterPro" id="IPR051167">
    <property type="entry name" value="Prolyl_oligopep/macrocyclase"/>
</dbReference>
<reference evidence="10" key="4">
    <citation type="submission" date="2016-09" db="EMBL/GenBank/DDBJ databases">
        <authorList>
            <person name="Pfeiffer F."/>
        </authorList>
    </citation>
    <scope>NUCLEOTIDE SEQUENCE</scope>
    <source>
        <strain evidence="10">ATCC 43099</strain>
    </source>
</reference>
<evidence type="ECO:0000313" key="10">
    <source>
        <dbReference type="EMBL" id="ADD06534.1"/>
    </source>
</evidence>
<sequence>MVAGPPHSKRENTSYERHGDMVDDPFRWLESDDEAVDDWVDRQNEYANDYLESREAREQLRPQFESLARTTDYGAVTAAPTGYFQEIETDEDDQAVLYVRESLESEREVLVDPNEFSEDGTKAMGWWTVSPDGERLAYGVDEGGDELYDIVVIEVPSGTVIEELSAVGRTTPQSLAWTPDGFYYSRTGLAGEAQLEKSIHYHEHGADPDGDEDDLVYEIDEASTWPLLVTDRAGDQLLVALVADWDRSDLLYAAVGDTDLTPVITDADHVYLPLIHEDGAYLQTDLDAPYYRFLELDLAGSLDVVDPNELPELIPERDGIIKDAAVVDNHLLVQYERAAVSELELFDLAGEHVRSIDLPGAETETETETGTGAGTGTVAGLDGTPDASEAFFSYQSFDHPPAVCRYDLEADTVTELDQPDVTLEFDLTVEQVRYESADGTEVPMFVVHRADLECDGDNPTLLYGYGGFENSLTPSFRKYRLEFLRAGGVYAHANLRGGGEFGKEWHEAARHENKQRTFDDIIAAAEYLIDEKYTSSDRLAISGGSNGGLTVGAALTQRPDLFTAVCCHVPLLDMLRFHTFLLGASWTSEYGSPDDPEAYEWIKAYSPYHNVTNGTNGSGPEYPAVLFKTAEDDTRVHPVHAWKMAARMQSVAAGGPFFCKTYRDTGHGTGKPTWMVVEEQLDVWSFVFDQLGVSVAAASSHPQT</sequence>
<gene>
    <name evidence="10" type="ordered locus">Nmag_2982</name>
    <name evidence="11" type="ORF">C500_05478</name>
</gene>
<dbReference type="Pfam" id="PF02897">
    <property type="entry name" value="Peptidase_S9_N"/>
    <property type="match status" value="1"/>
</dbReference>
<evidence type="ECO:0000256" key="7">
    <source>
        <dbReference type="SAM" id="MobiDB-lite"/>
    </source>
</evidence>
<dbReference type="PATRIC" id="fig|547559.17.peg.1055"/>
<reference evidence="10 12" key="2">
    <citation type="journal article" date="2012" name="BMC Genomics">
        <title>A comparative genomics perspective on the genetic content of the alkaliphilic haloarchaeon Natrialba magadii ATCC 43099T.</title>
        <authorList>
            <person name="Siddaramappa S."/>
            <person name="Challacombe J.F."/>
            <person name="Decastro R.E."/>
            <person name="Pfeiffer F."/>
            <person name="Sastre D.E."/>
            <person name="Gimenez M.I."/>
            <person name="Paggi R.A."/>
            <person name="Detter J.C."/>
            <person name="Davenport K.W."/>
            <person name="Goodwin L.A."/>
            <person name="Kyrpides N."/>
            <person name="Tapia R."/>
            <person name="Pitluck S."/>
            <person name="Lucas S."/>
            <person name="Woyke T."/>
            <person name="Maupin-Furlow J.A."/>
        </authorList>
    </citation>
    <scope>NUCLEOTIDE SEQUENCE [LARGE SCALE GENOMIC DNA]</scope>
    <source>
        <strain evidence="10">ATCC 43099</strain>
        <strain evidence="12">ATCC 43099 / DSM 3394 / CCM 3739 / CIP 104546 / IAM 13178 / JCM 8861 / NBRC 102185 / NCIMB 2190 / MS3</strain>
    </source>
</reference>
<dbReference type="PANTHER" id="PTHR42881">
    <property type="entry name" value="PROLYL ENDOPEPTIDASE"/>
    <property type="match status" value="1"/>
</dbReference>
<dbReference type="Gene3D" id="2.130.10.120">
    <property type="entry name" value="Prolyl oligopeptidase, N-terminal domain"/>
    <property type="match status" value="1"/>
</dbReference>
<dbReference type="GO" id="GO:0005829">
    <property type="term" value="C:cytosol"/>
    <property type="evidence" value="ECO:0007669"/>
    <property type="project" value="TreeGrafter"/>
</dbReference>
<evidence type="ECO:0000256" key="2">
    <source>
        <dbReference type="ARBA" id="ARBA00005228"/>
    </source>
</evidence>
<reference evidence="12" key="1">
    <citation type="submission" date="2010-02" db="EMBL/GenBank/DDBJ databases">
        <title>Complete sequence of chromosome of Natrialba magadii ATCC 43099.</title>
        <authorList>
            <consortium name="US DOE Joint Genome Institute"/>
            <person name="Lucas S."/>
            <person name="Copeland A."/>
            <person name="Lapidus A."/>
            <person name="Cheng J.-F."/>
            <person name="Bruce D."/>
            <person name="Goodwin L."/>
            <person name="Pitluck S."/>
            <person name="Davenport K."/>
            <person name="Saunders E."/>
            <person name="Detter J.C."/>
            <person name="Han C."/>
            <person name="Tapia R."/>
            <person name="Land M."/>
            <person name="Hauser L."/>
            <person name="Kyrpides N."/>
            <person name="Mikhailova N."/>
            <person name="De Castro R.E."/>
            <person name="Maupin-Furlow J.A."/>
            <person name="Woyke T."/>
        </authorList>
    </citation>
    <scope>NUCLEOTIDE SEQUENCE [LARGE SCALE GENOMIC DNA]</scope>
    <source>
        <strain evidence="12">ATCC 43099 / DSM 3394 / CCM 3739 / CIP 104546 / IAM 13178 / JCM 8861 / NBRC 102185 / NCIMB 2190 / MS3</strain>
    </source>
</reference>
<dbReference type="GeneID" id="8825842"/>
<dbReference type="EC" id="3.4.21.26" evidence="3"/>
<dbReference type="AlphaFoldDB" id="D3SQX8"/>
<comment type="catalytic activity">
    <reaction evidence="1">
        <text>Hydrolysis of Pro-|-Xaa &gt;&gt; Ala-|-Xaa in oligopeptides.</text>
        <dbReference type="EC" id="3.4.21.26"/>
    </reaction>
</comment>
<dbReference type="EMBL" id="CP001932">
    <property type="protein sequence ID" value="ADD06534.1"/>
    <property type="molecule type" value="Genomic_DNA"/>
</dbReference>
<organism evidence="10 12">
    <name type="scientific">Natrialba magadii (strain ATCC 43099 / DSM 3394 / CCM 3739 / CIP 104546 / IAM 13178 / JCM 8861 / NBRC 102185 / NCIMB 2190 / MS3)</name>
    <name type="common">Natronobacterium magadii</name>
    <dbReference type="NCBI Taxonomy" id="547559"/>
    <lineage>
        <taxon>Archaea</taxon>
        <taxon>Methanobacteriati</taxon>
        <taxon>Methanobacteriota</taxon>
        <taxon>Stenosarchaea group</taxon>
        <taxon>Halobacteria</taxon>
        <taxon>Halobacteriales</taxon>
        <taxon>Natrialbaceae</taxon>
        <taxon>Natrialba</taxon>
    </lineage>
</organism>
<evidence type="ECO:0000313" key="11">
    <source>
        <dbReference type="EMBL" id="ELY32003.1"/>
    </source>
</evidence>
<evidence type="ECO:0000256" key="4">
    <source>
        <dbReference type="ARBA" id="ARBA00022670"/>
    </source>
</evidence>
<dbReference type="PaxDb" id="547559-Nmag_2982"/>
<feature type="domain" description="Peptidase S9A N-terminal" evidence="9">
    <location>
        <begin position="5"/>
        <end position="415"/>
    </location>
</feature>
<keyword evidence="5 10" id="KW-0378">Hydrolase</keyword>
<dbReference type="SUPFAM" id="SSF50993">
    <property type="entry name" value="Peptidase/esterase 'gauge' domain"/>
    <property type="match status" value="1"/>
</dbReference>
<dbReference type="GO" id="GO:0006508">
    <property type="term" value="P:proteolysis"/>
    <property type="evidence" value="ECO:0007669"/>
    <property type="project" value="UniProtKB-KW"/>
</dbReference>
<dbReference type="GO" id="GO:0070012">
    <property type="term" value="F:oligopeptidase activity"/>
    <property type="evidence" value="ECO:0007669"/>
    <property type="project" value="TreeGrafter"/>
</dbReference>